<dbReference type="EMBL" id="JAUEPS010000058">
    <property type="protein sequence ID" value="KAK0443423.1"/>
    <property type="molecule type" value="Genomic_DNA"/>
</dbReference>
<dbReference type="Gene3D" id="3.40.970.10">
    <property type="entry name" value="Ribonuclease H1, N-terminal domain"/>
    <property type="match status" value="1"/>
</dbReference>
<dbReference type="SUPFAM" id="SSF55658">
    <property type="entry name" value="L9 N-domain-like"/>
    <property type="match status" value="1"/>
</dbReference>
<organism evidence="3 4">
    <name type="scientific">Armillaria tabescens</name>
    <name type="common">Ringless honey mushroom</name>
    <name type="synonym">Agaricus tabescens</name>
    <dbReference type="NCBI Taxonomy" id="1929756"/>
    <lineage>
        <taxon>Eukaryota</taxon>
        <taxon>Fungi</taxon>
        <taxon>Dikarya</taxon>
        <taxon>Basidiomycota</taxon>
        <taxon>Agaricomycotina</taxon>
        <taxon>Agaricomycetes</taxon>
        <taxon>Agaricomycetidae</taxon>
        <taxon>Agaricales</taxon>
        <taxon>Marasmiineae</taxon>
        <taxon>Physalacriaceae</taxon>
        <taxon>Desarmillaria</taxon>
    </lineage>
</organism>
<feature type="region of interest" description="Disordered" evidence="1">
    <location>
        <begin position="123"/>
        <end position="190"/>
    </location>
</feature>
<evidence type="ECO:0000259" key="2">
    <source>
        <dbReference type="Pfam" id="PF01693"/>
    </source>
</evidence>
<dbReference type="Pfam" id="PF01693">
    <property type="entry name" value="Cauli_VI"/>
    <property type="match status" value="1"/>
</dbReference>
<accession>A0AA39JIS6</accession>
<gene>
    <name evidence="3" type="ORF">EV420DRAFT_1768551</name>
</gene>
<name>A0AA39JIS6_ARMTA</name>
<dbReference type="InterPro" id="IPR037056">
    <property type="entry name" value="RNase_H1_N_sf"/>
</dbReference>
<evidence type="ECO:0000256" key="1">
    <source>
        <dbReference type="SAM" id="MobiDB-lite"/>
    </source>
</evidence>
<feature type="compositionally biased region" description="Low complexity" evidence="1">
    <location>
        <begin position="180"/>
        <end position="190"/>
    </location>
</feature>
<reference evidence="3" key="1">
    <citation type="submission" date="2023-06" db="EMBL/GenBank/DDBJ databases">
        <authorList>
            <consortium name="Lawrence Berkeley National Laboratory"/>
            <person name="Ahrendt S."/>
            <person name="Sahu N."/>
            <person name="Indic B."/>
            <person name="Wong-Bajracharya J."/>
            <person name="Merenyi Z."/>
            <person name="Ke H.-M."/>
            <person name="Monk M."/>
            <person name="Kocsube S."/>
            <person name="Drula E."/>
            <person name="Lipzen A."/>
            <person name="Balint B."/>
            <person name="Henrissat B."/>
            <person name="Andreopoulos B."/>
            <person name="Martin F.M."/>
            <person name="Harder C.B."/>
            <person name="Rigling D."/>
            <person name="Ford K.L."/>
            <person name="Foster G.D."/>
            <person name="Pangilinan J."/>
            <person name="Papanicolaou A."/>
            <person name="Barry K."/>
            <person name="LaButti K."/>
            <person name="Viragh M."/>
            <person name="Koriabine M."/>
            <person name="Yan M."/>
            <person name="Riley R."/>
            <person name="Champramary S."/>
            <person name="Plett K.L."/>
            <person name="Tsai I.J."/>
            <person name="Slot J."/>
            <person name="Sipos G."/>
            <person name="Plett J."/>
            <person name="Nagy L.G."/>
            <person name="Grigoriev I.V."/>
        </authorList>
    </citation>
    <scope>NUCLEOTIDE SEQUENCE</scope>
    <source>
        <strain evidence="3">CCBAS 213</strain>
    </source>
</reference>
<dbReference type="InterPro" id="IPR009027">
    <property type="entry name" value="Ribosomal_bL9/RNase_H1_N"/>
</dbReference>
<dbReference type="InterPro" id="IPR011320">
    <property type="entry name" value="RNase_H1_N"/>
</dbReference>
<dbReference type="Proteomes" id="UP001175211">
    <property type="component" value="Unassembled WGS sequence"/>
</dbReference>
<dbReference type="GeneID" id="85364525"/>
<evidence type="ECO:0000313" key="3">
    <source>
        <dbReference type="EMBL" id="KAK0443423.1"/>
    </source>
</evidence>
<keyword evidence="4" id="KW-1185">Reference proteome</keyword>
<feature type="compositionally biased region" description="Polar residues" evidence="1">
    <location>
        <begin position="154"/>
        <end position="179"/>
    </location>
</feature>
<evidence type="ECO:0000313" key="4">
    <source>
        <dbReference type="Proteomes" id="UP001175211"/>
    </source>
</evidence>
<dbReference type="AlphaFoldDB" id="A0AA39JIS6"/>
<comment type="caution">
    <text evidence="3">The sequence shown here is derived from an EMBL/GenBank/DDBJ whole genome shotgun (WGS) entry which is preliminary data.</text>
</comment>
<feature type="domain" description="Ribonuclease H1 N-terminal" evidence="2">
    <location>
        <begin position="45"/>
        <end position="69"/>
    </location>
</feature>
<protein>
    <recommendedName>
        <fullName evidence="2">Ribonuclease H1 N-terminal domain-containing protein</fullName>
    </recommendedName>
</protein>
<dbReference type="RefSeq" id="XP_060324742.1">
    <property type="nucleotide sequence ID" value="XM_060480977.1"/>
</dbReference>
<proteinExistence type="predicted"/>
<sequence length="218" mass="24097">MASDRNNSQLFANPENVLQRHGYCNPPFYPDEIHASCAMEELRLYIVKKGIKPGIYTSWESCQEQIDTYRFRPEFYRCKDWNACIKTWQKDCCPGPHSHPPPVPLLDSYARWNNWAARKRGGCQHRTMSSEPDVPHAPDAAPSNNTLPPVDITWPSTPDANPQAPSSPSPGHTGLSTPGASSSSSVASSSKTGKEDFCVVGCIATWSCGTWLCGRQRG</sequence>